<comment type="domain">
    <text evidence="7">The pseudokinase domain, the coiled-coil (CC), and C-terminal knob domain (CK) form a structural unit (PKC) that forms an extensive high-affinity interaction surface for PAN2.</text>
</comment>
<dbReference type="Pfam" id="PF18101">
    <property type="entry name" value="Pan3_CK"/>
    <property type="match status" value="1"/>
</dbReference>
<evidence type="ECO:0000256" key="9">
    <source>
        <dbReference type="SAM" id="MobiDB-lite"/>
    </source>
</evidence>
<feature type="region of interest" description="Knob domain" evidence="7">
    <location>
        <begin position="584"/>
        <end position="684"/>
    </location>
</feature>
<dbReference type="FunFam" id="1.10.287.3700:FF:000001">
    <property type="entry name" value="PAN2-PAN3 deadenylation complex subunit PAN3"/>
    <property type="match status" value="1"/>
</dbReference>
<keyword evidence="12" id="KW-1185">Reference proteome</keyword>
<evidence type="ECO:0000256" key="2">
    <source>
        <dbReference type="ARBA" id="ARBA00022490"/>
    </source>
</evidence>
<feature type="compositionally biased region" description="Polar residues" evidence="9">
    <location>
        <begin position="167"/>
        <end position="184"/>
    </location>
</feature>
<keyword evidence="8" id="KW-0862">Zinc</keyword>
<evidence type="ECO:0000256" key="8">
    <source>
        <dbReference type="PROSITE-ProRule" id="PRU00723"/>
    </source>
</evidence>
<dbReference type="PANTHER" id="PTHR12272:SF11">
    <property type="entry name" value="PAN2-PAN3 DEADENYLATION COMPLEX SUBUNIT PAN3"/>
    <property type="match status" value="1"/>
</dbReference>
<feature type="region of interest" description="Disordered" evidence="9">
    <location>
        <begin position="1"/>
        <end position="29"/>
    </location>
</feature>
<feature type="compositionally biased region" description="Polar residues" evidence="9">
    <location>
        <begin position="1"/>
        <end position="17"/>
    </location>
</feature>
<comment type="subunit">
    <text evidence="7">Homodimer. Forms a heterotrimer with a catalytic subunit PAN2 to form the poly(A)-nuclease (PAN) deadenylation complex. Interacts (via PAM-2 motif) with poly(A)-binding protein (via PABC domain), conferring substrate specificity of the enzyme complex.</text>
</comment>
<accession>A0A5N6L4P2</accession>
<evidence type="ECO:0000256" key="1">
    <source>
        <dbReference type="ARBA" id="ARBA00004496"/>
    </source>
</evidence>
<dbReference type="Gene3D" id="6.10.250.3160">
    <property type="match status" value="1"/>
</dbReference>
<evidence type="ECO:0000256" key="3">
    <source>
        <dbReference type="ARBA" id="ARBA00022664"/>
    </source>
</evidence>
<keyword evidence="5 7" id="KW-0067">ATP-binding</keyword>
<evidence type="ECO:0000256" key="7">
    <source>
        <dbReference type="HAMAP-Rule" id="MF_03181"/>
    </source>
</evidence>
<dbReference type="InterPro" id="IPR011009">
    <property type="entry name" value="Kinase-like_dom_sf"/>
</dbReference>
<feature type="region of interest" description="Disordered" evidence="9">
    <location>
        <begin position="166"/>
        <end position="191"/>
    </location>
</feature>
<dbReference type="InterPro" id="IPR000571">
    <property type="entry name" value="Znf_CCCH"/>
</dbReference>
<dbReference type="Proteomes" id="UP000327013">
    <property type="component" value="Unassembled WGS sequence"/>
</dbReference>
<feature type="region of interest" description="Disordered" evidence="9">
    <location>
        <begin position="75"/>
        <end position="104"/>
    </location>
</feature>
<comment type="subcellular location">
    <subcellularLocation>
        <location evidence="1 7">Cytoplasm</location>
    </subcellularLocation>
</comment>
<dbReference type="GO" id="GO:0005524">
    <property type="term" value="F:ATP binding"/>
    <property type="evidence" value="ECO:0007669"/>
    <property type="project" value="UniProtKB-UniRule"/>
</dbReference>
<feature type="binding site" evidence="7">
    <location>
        <begin position="444"/>
        <end position="445"/>
    </location>
    <ligand>
        <name>ATP</name>
        <dbReference type="ChEBI" id="CHEBI:30616"/>
    </ligand>
</feature>
<keyword evidence="6 7" id="KW-0175">Coiled coil</keyword>
<dbReference type="SUPFAM" id="SSF56112">
    <property type="entry name" value="Protein kinase-like (PK-like)"/>
    <property type="match status" value="1"/>
</dbReference>
<dbReference type="EMBL" id="VIBQ01000099">
    <property type="protein sequence ID" value="KAB8754760.1"/>
    <property type="molecule type" value="Genomic_DNA"/>
</dbReference>
<reference evidence="11 12" key="1">
    <citation type="submission" date="2019-06" db="EMBL/GenBank/DDBJ databases">
        <title>A chromosomal-level reference genome of Carpinus fangiana (Coryloideae, Betulaceae).</title>
        <authorList>
            <person name="Yang X."/>
            <person name="Wang Z."/>
            <person name="Zhang L."/>
            <person name="Hao G."/>
            <person name="Liu J."/>
            <person name="Yang Y."/>
        </authorList>
    </citation>
    <scope>NUCLEOTIDE SEQUENCE [LARGE SCALE GENOMIC DNA]</scope>
    <source>
        <strain evidence="11">Cfa_2016G</strain>
        <tissue evidence="11">Leaf</tissue>
    </source>
</reference>
<dbReference type="PANTHER" id="PTHR12272">
    <property type="entry name" value="DEADENYLATION COMPLEX SUBUNIT PAN3"/>
    <property type="match status" value="1"/>
</dbReference>
<evidence type="ECO:0000313" key="11">
    <source>
        <dbReference type="EMBL" id="KAB8754760.1"/>
    </source>
</evidence>
<feature type="domain" description="C3H1-type" evidence="10">
    <location>
        <begin position="28"/>
        <end position="56"/>
    </location>
</feature>
<feature type="compositionally biased region" description="Polar residues" evidence="9">
    <location>
        <begin position="75"/>
        <end position="96"/>
    </location>
</feature>
<dbReference type="InterPro" id="IPR030844">
    <property type="entry name" value="PAN3"/>
</dbReference>
<dbReference type="OrthoDB" id="204958at2759"/>
<dbReference type="AlphaFoldDB" id="A0A5N6L4P2"/>
<evidence type="ECO:0000259" key="10">
    <source>
        <dbReference type="PROSITE" id="PS50103"/>
    </source>
</evidence>
<sequence>MATTYTQGSSEGRSWASSPRPKGRADHARNIPCRNIQIYGYCKHEKDGCMYNHDAMKTAAAPSHAENLKKRFNVESPSFTPSLPDGNGSSKTNTISPKAASAAPFTPKTAKAGMYSSHSINTMASHDPLQSDPDLILASGLAPPAAVTRSNSAEWSNSEIPEFVPQGYQQAHQHQLSEGSSSLQDPFASYDGTGGYSESDAAAAAAAAAASINPYAQDATNSAAAAAFFQQPSAFSQPLQYHLYAPVGPHRENLLAYQRSAHDFFIAENLRQEFQRKAEASLQVLPNSNLPANIEYFHSLVPLDTSNQKNTNSFGYNSWVYKATSGKDGNVYVLRRIENFRVTNDKDIGSVKAWKRIANASMVTILDCFTTRAFGDSSLVFVTDYHPLSKTIAEQHFSSFYNPRQRAPQLLVPEQSLWGYLVQLTSALKVIHGNGLAARLISPTKVIVTNKNRIRLNCCGILDVVQPAQASTLAAQQLEDIRQIGRLMLALATNNPNAVSNAKTLEVIGRTYSERFRSIMAALMDASPVNPVSKDINTFMSNIADQVFNVFDTALHYEDAITSELYRELESSRLVRLMVKLGFINERPEFSDIGQSTGQWSETGERYYLKLFRDYVFHQVNAEGRPVVDLGHVLTSLNKLDAGSDEKIVLTSRDEQNVFVVTYKEIKRSVETAFQELSKTPRRL</sequence>
<keyword evidence="2 7" id="KW-0963">Cytoplasm</keyword>
<comment type="function">
    <text evidence="7">Regulatory subunit of the poly(A)-nuclease (PAN) deadenylation complex, one of two cytoplasmic mRNA deadenylases involved in mRNA turnover. PAN specifically shortens poly(A) tails of RNA and the activity is stimulated by poly(A)-binding protein (PABP). PAN deadenylation is followed by rapid degradation of the shortened mRNA tails by the CCR4-NOT complex. Deadenylated mRNAs are then degraded by two alternative mechanisms, namely exosome-mediated 3'-5' exonucleolytic degradation, or deadenlyation-dependent mRNA decaping and subsequent 5'-3' exonucleolytic degradation by XRN1. PAN3 acts as a positive regulator for PAN activity, recruiting the catalytic subunit PAN2 to mRNA via its interaction with RNA and PABP.</text>
</comment>
<comment type="domain">
    <text evidence="7">Contains a pseudokinase domain. The protein kinase domain is predicted to be catalytically inactive because some of the residues important for catalytic activity are substituted and it lacks the equivalent of the binding site for a peptide substrate. However, it has retained an ATP-binding site and ATP-binding is required for mRNA degradation, stimulating the activity of the PAN2 nuclease in vitro. The nucleotide-binding site is juxtaposed to the RNase active site of PAN2 in the complex and may actually bind nucleosides of a poly(A) RNA rather than ATP, feeding the poly(A)-tail to the active site of the deadenylase and thus increasing the efficiency with which this distributive enzyme degrades oligo(A) RNAs.</text>
</comment>
<comment type="caution">
    <text evidence="7">Lacks conserved residue(s) required for the propagation of feature annotation.</text>
</comment>
<evidence type="ECO:0000256" key="6">
    <source>
        <dbReference type="ARBA" id="ARBA00023054"/>
    </source>
</evidence>
<dbReference type="GO" id="GO:0000932">
    <property type="term" value="C:P-body"/>
    <property type="evidence" value="ECO:0007669"/>
    <property type="project" value="TreeGrafter"/>
</dbReference>
<name>A0A5N6L4P2_9ROSI</name>
<dbReference type="PROSITE" id="PS50103">
    <property type="entry name" value="ZF_C3H1"/>
    <property type="match status" value="1"/>
</dbReference>
<evidence type="ECO:0000256" key="5">
    <source>
        <dbReference type="ARBA" id="ARBA00022840"/>
    </source>
</evidence>
<dbReference type="Gene3D" id="1.20.5.5160">
    <property type="match status" value="1"/>
</dbReference>
<dbReference type="GO" id="GO:0031251">
    <property type="term" value="C:PAN complex"/>
    <property type="evidence" value="ECO:0007669"/>
    <property type="project" value="UniProtKB-UniRule"/>
</dbReference>
<dbReference type="GO" id="GO:0008270">
    <property type="term" value="F:zinc ion binding"/>
    <property type="evidence" value="ECO:0007669"/>
    <property type="project" value="UniProtKB-KW"/>
</dbReference>
<keyword evidence="3 7" id="KW-0507">mRNA processing</keyword>
<comment type="domain">
    <text evidence="7">The N-terminal zinc finger binds to poly(A) RNA.</text>
</comment>
<comment type="similarity">
    <text evidence="7">Belongs to the protein kinase superfamily. PAN3 family.</text>
</comment>
<organism evidence="11 12">
    <name type="scientific">Carpinus fangiana</name>
    <dbReference type="NCBI Taxonomy" id="176857"/>
    <lineage>
        <taxon>Eukaryota</taxon>
        <taxon>Viridiplantae</taxon>
        <taxon>Streptophyta</taxon>
        <taxon>Embryophyta</taxon>
        <taxon>Tracheophyta</taxon>
        <taxon>Spermatophyta</taxon>
        <taxon>Magnoliopsida</taxon>
        <taxon>eudicotyledons</taxon>
        <taxon>Gunneridae</taxon>
        <taxon>Pentapetalae</taxon>
        <taxon>rosids</taxon>
        <taxon>fabids</taxon>
        <taxon>Fagales</taxon>
        <taxon>Betulaceae</taxon>
        <taxon>Carpinus</taxon>
    </lineage>
</organism>
<dbReference type="Gene3D" id="1.10.510.10">
    <property type="entry name" value="Transferase(Phosphotransferase) domain 1"/>
    <property type="match status" value="1"/>
</dbReference>
<dbReference type="GO" id="GO:0006397">
    <property type="term" value="P:mRNA processing"/>
    <property type="evidence" value="ECO:0007669"/>
    <property type="project" value="UniProtKB-KW"/>
</dbReference>
<gene>
    <name evidence="7" type="primary">PAN3</name>
    <name evidence="11" type="ORF">FH972_026551</name>
</gene>
<feature type="binding site" evidence="7">
    <location>
        <position position="335"/>
    </location>
    <ligand>
        <name>ATP</name>
        <dbReference type="ChEBI" id="CHEBI:30616"/>
    </ligand>
</feature>
<feature type="zinc finger region" description="C3H1-type" evidence="8">
    <location>
        <begin position="28"/>
        <end position="56"/>
    </location>
</feature>
<feature type="binding site" evidence="7">
    <location>
        <begin position="384"/>
        <end position="391"/>
    </location>
    <ligand>
        <name>ATP</name>
        <dbReference type="ChEBI" id="CHEBI:30616"/>
    </ligand>
</feature>
<feature type="coiled-coil region" evidence="7">
    <location>
        <begin position="545"/>
        <end position="583"/>
    </location>
</feature>
<keyword evidence="8" id="KW-0863">Zinc-finger</keyword>
<keyword evidence="4 7" id="KW-0547">Nucleotide-binding</keyword>
<proteinExistence type="inferred from homology"/>
<dbReference type="GO" id="GO:0000289">
    <property type="term" value="P:nuclear-transcribed mRNA poly(A) tail shortening"/>
    <property type="evidence" value="ECO:0007669"/>
    <property type="project" value="UniProtKB-UniRule"/>
</dbReference>
<evidence type="ECO:0000256" key="4">
    <source>
        <dbReference type="ARBA" id="ARBA00022741"/>
    </source>
</evidence>
<dbReference type="HAMAP" id="MF_03181">
    <property type="entry name" value="PAN3"/>
    <property type="match status" value="1"/>
</dbReference>
<dbReference type="GO" id="GO:0008143">
    <property type="term" value="F:poly(A) binding"/>
    <property type="evidence" value="ECO:0007669"/>
    <property type="project" value="TreeGrafter"/>
</dbReference>
<protein>
    <recommendedName>
        <fullName evidence="7">PAN2-PAN3 deadenylation complex subunit PAN3</fullName>
    </recommendedName>
    <alternativeName>
        <fullName evidence="7">PAB1P-dependent poly(A)-specific ribonuclease</fullName>
    </alternativeName>
    <alternativeName>
        <fullName evidence="7">Poly(A)-nuclease deadenylation complex subunit 3</fullName>
        <shortName evidence="7">PAN deadenylation complex subunit 3</shortName>
    </alternativeName>
</protein>
<evidence type="ECO:0000313" key="12">
    <source>
        <dbReference type="Proteomes" id="UP000327013"/>
    </source>
</evidence>
<dbReference type="InterPro" id="IPR041332">
    <property type="entry name" value="Pan3_CK"/>
</dbReference>
<keyword evidence="8" id="KW-0479">Metal-binding</keyword>
<dbReference type="Pfam" id="PF25586">
    <property type="entry name" value="zf-CCCH_PAN3"/>
    <property type="match status" value="1"/>
</dbReference>
<comment type="caution">
    <text evidence="11">The sequence shown here is derived from an EMBL/GenBank/DDBJ whole genome shotgun (WGS) entry which is preliminary data.</text>
</comment>
<dbReference type="Gene3D" id="1.10.287.3700">
    <property type="match status" value="1"/>
</dbReference>